<dbReference type="EMBL" id="JAKEVY010000002">
    <property type="protein sequence ID" value="MCF1714628.1"/>
    <property type="molecule type" value="Genomic_DNA"/>
</dbReference>
<feature type="domain" description="Endonuclease/exonuclease/phosphatase" evidence="2">
    <location>
        <begin position="26"/>
        <end position="244"/>
    </location>
</feature>
<dbReference type="Pfam" id="PF03372">
    <property type="entry name" value="Exo_endo_phos"/>
    <property type="match status" value="1"/>
</dbReference>
<dbReference type="Gene3D" id="3.60.10.10">
    <property type="entry name" value="Endonuclease/exonuclease/phosphatase"/>
    <property type="match status" value="1"/>
</dbReference>
<keyword evidence="1" id="KW-0732">Signal</keyword>
<dbReference type="SUPFAM" id="SSF56219">
    <property type="entry name" value="DNase I-like"/>
    <property type="match status" value="1"/>
</dbReference>
<proteinExistence type="predicted"/>
<gene>
    <name evidence="3" type="ORF">L0U88_08330</name>
</gene>
<keyword evidence="4" id="KW-1185">Reference proteome</keyword>
<dbReference type="PANTHER" id="PTHR14859:SF15">
    <property type="entry name" value="ENDONUCLEASE_EXONUCLEASE_PHOSPHATASE DOMAIN-CONTAINING PROTEIN"/>
    <property type="match status" value="1"/>
</dbReference>
<comment type="caution">
    <text evidence="3">The sequence shown here is derived from an EMBL/GenBank/DDBJ whole genome shotgun (WGS) entry which is preliminary data.</text>
</comment>
<organism evidence="3 4">
    <name type="scientific">Flavihumibacter fluminis</name>
    <dbReference type="NCBI Taxonomy" id="2909236"/>
    <lineage>
        <taxon>Bacteria</taxon>
        <taxon>Pseudomonadati</taxon>
        <taxon>Bacteroidota</taxon>
        <taxon>Chitinophagia</taxon>
        <taxon>Chitinophagales</taxon>
        <taxon>Chitinophagaceae</taxon>
        <taxon>Flavihumibacter</taxon>
    </lineage>
</organism>
<dbReference type="InterPro" id="IPR051916">
    <property type="entry name" value="GPI-anchor_lipid_remodeler"/>
</dbReference>
<feature type="signal peptide" evidence="1">
    <location>
        <begin position="1"/>
        <end position="17"/>
    </location>
</feature>
<evidence type="ECO:0000259" key="2">
    <source>
        <dbReference type="Pfam" id="PF03372"/>
    </source>
</evidence>
<keyword evidence="3" id="KW-0540">Nuclease</keyword>
<dbReference type="PANTHER" id="PTHR14859">
    <property type="entry name" value="CALCOFLUOR WHITE HYPERSENSITIVE PROTEIN PRECURSOR"/>
    <property type="match status" value="1"/>
</dbReference>
<evidence type="ECO:0000313" key="3">
    <source>
        <dbReference type="EMBL" id="MCF1714628.1"/>
    </source>
</evidence>
<evidence type="ECO:0000256" key="1">
    <source>
        <dbReference type="SAM" id="SignalP"/>
    </source>
</evidence>
<name>A0ABS9BFZ6_9BACT</name>
<keyword evidence="3" id="KW-0255">Endonuclease</keyword>
<keyword evidence="3" id="KW-0378">Hydrolase</keyword>
<dbReference type="InterPro" id="IPR036691">
    <property type="entry name" value="Endo/exonu/phosph_ase_sf"/>
</dbReference>
<protein>
    <submittedName>
        <fullName evidence="3">Endonuclease/exonuclease/phosphatase family protein</fullName>
    </submittedName>
</protein>
<sequence>MAYLLAVLVMFAGLKVAGQQPGITVMSYNIHHGADKDERNTLDSIGCFILGTKAQLVGLQEVDSVCSRSGQIDQMKRLAAITGMHFAFVRHFAYQGGAYGQGILSRYPIKKVENIRLSLLKPDSLRQSLALIVVEVDIPAIGRVLFANAHFALDAATRLKQAKEVLQYLKKRKLPAIFMGDLNATPEQPEIQLLLSQLTVASGLDQPSFPTEAPLKTIDYIFFNSRLKGKPVQSEVPAVLHSDHLPVLTTIQF</sequence>
<accession>A0ABS9BFZ6</accession>
<evidence type="ECO:0000313" key="4">
    <source>
        <dbReference type="Proteomes" id="UP001200145"/>
    </source>
</evidence>
<dbReference type="InterPro" id="IPR005135">
    <property type="entry name" value="Endo/exonuclease/phosphatase"/>
</dbReference>
<reference evidence="3 4" key="1">
    <citation type="submission" date="2022-01" db="EMBL/GenBank/DDBJ databases">
        <title>Flavihumibacter sp. nov., isolated from sediment of a river.</title>
        <authorList>
            <person name="Liu H."/>
        </authorList>
    </citation>
    <scope>NUCLEOTIDE SEQUENCE [LARGE SCALE GENOMIC DNA]</scope>
    <source>
        <strain evidence="3 4">RY-1</strain>
    </source>
</reference>
<feature type="chain" id="PRO_5045915480" evidence="1">
    <location>
        <begin position="18"/>
        <end position="253"/>
    </location>
</feature>
<dbReference type="GO" id="GO:0004519">
    <property type="term" value="F:endonuclease activity"/>
    <property type="evidence" value="ECO:0007669"/>
    <property type="project" value="UniProtKB-KW"/>
</dbReference>
<dbReference type="RefSeq" id="WP_234865469.1">
    <property type="nucleotide sequence ID" value="NZ_JAKEVY010000002.1"/>
</dbReference>
<dbReference type="Proteomes" id="UP001200145">
    <property type="component" value="Unassembled WGS sequence"/>
</dbReference>